<proteinExistence type="predicted"/>
<dbReference type="RefSeq" id="WP_148065980.1">
    <property type="nucleotide sequence ID" value="NZ_VRYZ01000011.1"/>
</dbReference>
<dbReference type="Proteomes" id="UP000321933">
    <property type="component" value="Unassembled WGS sequence"/>
</dbReference>
<sequence length="213" mass="24081">MATPLRTNENGFTLLELLVGVSILSLIGSAAYRVITQATESIKAGAAVTARIEQRILSHWALRWELQSLPRNIIDVSNNADLLKPFPILFDRRESDRLVLKRIKDPRLLRSSHNTLLETITYSFERNTLVGGYIVVQRFVDQPEGMNSVLHDIATAEFKIKDHQGRIVERWPEIGRRETAGQQYYSSDLVIPSLVEMIATDAEGNTISYVIHP</sequence>
<dbReference type="SUPFAM" id="SSF54523">
    <property type="entry name" value="Pili subunits"/>
    <property type="match status" value="1"/>
</dbReference>
<dbReference type="NCBIfam" id="TIGR02532">
    <property type="entry name" value="IV_pilin_GFxxxE"/>
    <property type="match status" value="1"/>
</dbReference>
<keyword evidence="3" id="KW-1185">Reference proteome</keyword>
<reference evidence="2 3" key="1">
    <citation type="submission" date="2019-08" db="EMBL/GenBank/DDBJ databases">
        <title>Parahaliea maris sp. nov., isolated from the surface seawater.</title>
        <authorList>
            <person name="Liu Y."/>
        </authorList>
    </citation>
    <scope>NUCLEOTIDE SEQUENCE [LARGE SCALE GENOMIC DNA]</scope>
    <source>
        <strain evidence="2 3">S2-26</strain>
    </source>
</reference>
<comment type="caution">
    <text evidence="2">The sequence shown here is derived from an EMBL/GenBank/DDBJ whole genome shotgun (WGS) entry which is preliminary data.</text>
</comment>
<dbReference type="Pfam" id="PF07963">
    <property type="entry name" value="N_methyl"/>
    <property type="match status" value="1"/>
</dbReference>
<gene>
    <name evidence="2" type="ORF">FVW59_19065</name>
</gene>
<keyword evidence="1" id="KW-0472">Membrane</keyword>
<keyword evidence="1" id="KW-1133">Transmembrane helix</keyword>
<protein>
    <submittedName>
        <fullName evidence="2">Prepilin-type N-terminal cleavage/methylation domain-containing protein</fullName>
    </submittedName>
</protein>
<dbReference type="InterPro" id="IPR012902">
    <property type="entry name" value="N_methyl_site"/>
</dbReference>
<dbReference type="AlphaFoldDB" id="A0A5C8ZN93"/>
<dbReference type="InterPro" id="IPR045584">
    <property type="entry name" value="Pilin-like"/>
</dbReference>
<name>A0A5C8ZN93_9GAMM</name>
<evidence type="ECO:0000256" key="1">
    <source>
        <dbReference type="SAM" id="Phobius"/>
    </source>
</evidence>
<keyword evidence="1" id="KW-0812">Transmembrane</keyword>
<organism evidence="2 3">
    <name type="scientific">Parahaliea aestuarii</name>
    <dbReference type="NCBI Taxonomy" id="1852021"/>
    <lineage>
        <taxon>Bacteria</taxon>
        <taxon>Pseudomonadati</taxon>
        <taxon>Pseudomonadota</taxon>
        <taxon>Gammaproteobacteria</taxon>
        <taxon>Cellvibrionales</taxon>
        <taxon>Halieaceae</taxon>
        <taxon>Parahaliea</taxon>
    </lineage>
</organism>
<feature type="transmembrane region" description="Helical" evidence="1">
    <location>
        <begin position="12"/>
        <end position="35"/>
    </location>
</feature>
<evidence type="ECO:0000313" key="2">
    <source>
        <dbReference type="EMBL" id="TXS89027.1"/>
    </source>
</evidence>
<evidence type="ECO:0000313" key="3">
    <source>
        <dbReference type="Proteomes" id="UP000321933"/>
    </source>
</evidence>
<accession>A0A5C8ZN93</accession>
<dbReference type="EMBL" id="VRYZ01000011">
    <property type="protein sequence ID" value="TXS89027.1"/>
    <property type="molecule type" value="Genomic_DNA"/>
</dbReference>